<dbReference type="RefSeq" id="WP_189014406.1">
    <property type="nucleotide sequence ID" value="NZ_BMHE01000022.1"/>
</dbReference>
<dbReference type="SUPFAM" id="SSF55729">
    <property type="entry name" value="Acyl-CoA N-acyltransferases (Nat)"/>
    <property type="match status" value="1"/>
</dbReference>
<keyword evidence="5" id="KW-1185">Reference proteome</keyword>
<dbReference type="Pfam" id="PF24553">
    <property type="entry name" value="Rv0428c_C"/>
    <property type="match status" value="1"/>
</dbReference>
<dbReference type="EMBL" id="BMHE01000022">
    <property type="protein sequence ID" value="GFZ90194.1"/>
    <property type="molecule type" value="Genomic_DNA"/>
</dbReference>
<feature type="domain" description="N-acetyltransferase" evidence="3">
    <location>
        <begin position="128"/>
        <end position="261"/>
    </location>
</feature>
<dbReference type="InterPro" id="IPR000182">
    <property type="entry name" value="GNAT_dom"/>
</dbReference>
<gene>
    <name evidence="4" type="primary">yobR</name>
    <name evidence="4" type="ORF">GCM10008018_40510</name>
</gene>
<dbReference type="Proteomes" id="UP000615455">
    <property type="component" value="Unassembled WGS sequence"/>
</dbReference>
<accession>A0ABQ1EW84</accession>
<evidence type="ECO:0000313" key="5">
    <source>
        <dbReference type="Proteomes" id="UP000615455"/>
    </source>
</evidence>
<evidence type="ECO:0000313" key="4">
    <source>
        <dbReference type="EMBL" id="GFZ90194.1"/>
    </source>
</evidence>
<dbReference type="PANTHER" id="PTHR43420:SF12">
    <property type="entry name" value="N-ACETYLTRANSFERASE DOMAIN-CONTAINING PROTEIN"/>
    <property type="match status" value="1"/>
</dbReference>
<organism evidence="4 5">
    <name type="scientific">Paenibacillus marchantiophytorum</name>
    <dbReference type="NCBI Taxonomy" id="1619310"/>
    <lineage>
        <taxon>Bacteria</taxon>
        <taxon>Bacillati</taxon>
        <taxon>Bacillota</taxon>
        <taxon>Bacilli</taxon>
        <taxon>Bacillales</taxon>
        <taxon>Paenibacillaceae</taxon>
        <taxon>Paenibacillus</taxon>
    </lineage>
</organism>
<dbReference type="CDD" id="cd04301">
    <property type="entry name" value="NAT_SF"/>
    <property type="match status" value="1"/>
</dbReference>
<dbReference type="InterPro" id="IPR016181">
    <property type="entry name" value="Acyl_CoA_acyltransferase"/>
</dbReference>
<dbReference type="PROSITE" id="PS51186">
    <property type="entry name" value="GNAT"/>
    <property type="match status" value="1"/>
</dbReference>
<sequence>MNSDTALCQHIDLIAANTWPSETSTLVEHWLLRASRGVTKRANSVLAINGFPSNDNWLEHIEQFYQSKGLPAAFHVSSASPEGLDELLASQGYVLDTPCLLMIASSQYAAEQTSQRINQRTSIGISASCSGAADTEWLDAFLALEQLPEERRTFYRGLFDRMPDSKGFVKLEQDGQIIALGTAIVEGDWAGFVNVVVHENFRGRGISYLLMDELTKWSIAQGAVQQYLQVITSNKPAIHLYEKLGYQPRFGYHYRVKNDLPSFASS</sequence>
<keyword evidence="2" id="KW-0012">Acyltransferase</keyword>
<protein>
    <submittedName>
        <fullName evidence="4">N-acetyltransferase YobR</fullName>
    </submittedName>
</protein>
<dbReference type="InterPro" id="IPR056935">
    <property type="entry name" value="Rv0428c-like_C"/>
</dbReference>
<evidence type="ECO:0000256" key="2">
    <source>
        <dbReference type="ARBA" id="ARBA00023315"/>
    </source>
</evidence>
<name>A0ABQ1EW84_9BACL</name>
<evidence type="ECO:0000256" key="1">
    <source>
        <dbReference type="ARBA" id="ARBA00022679"/>
    </source>
</evidence>
<comment type="caution">
    <text evidence="4">The sequence shown here is derived from an EMBL/GenBank/DDBJ whole genome shotgun (WGS) entry which is preliminary data.</text>
</comment>
<dbReference type="InterPro" id="IPR050680">
    <property type="entry name" value="YpeA/RimI_acetyltransf"/>
</dbReference>
<proteinExistence type="predicted"/>
<dbReference type="Gene3D" id="3.40.630.30">
    <property type="match status" value="1"/>
</dbReference>
<reference evidence="5" key="1">
    <citation type="journal article" date="2019" name="Int. J. Syst. Evol. Microbiol.">
        <title>The Global Catalogue of Microorganisms (GCM) 10K type strain sequencing project: providing services to taxonomists for standard genome sequencing and annotation.</title>
        <authorList>
            <consortium name="The Broad Institute Genomics Platform"/>
            <consortium name="The Broad Institute Genome Sequencing Center for Infectious Disease"/>
            <person name="Wu L."/>
            <person name="Ma J."/>
        </authorList>
    </citation>
    <scope>NUCLEOTIDE SEQUENCE [LARGE SCALE GENOMIC DNA]</scope>
    <source>
        <strain evidence="5">CGMCC 1.15043</strain>
    </source>
</reference>
<evidence type="ECO:0000259" key="3">
    <source>
        <dbReference type="PROSITE" id="PS51186"/>
    </source>
</evidence>
<dbReference type="PANTHER" id="PTHR43420">
    <property type="entry name" value="ACETYLTRANSFERASE"/>
    <property type="match status" value="1"/>
</dbReference>
<keyword evidence="1" id="KW-0808">Transferase</keyword>